<proteinExistence type="predicted"/>
<feature type="non-terminal residue" evidence="2">
    <location>
        <position position="1"/>
    </location>
</feature>
<name>A0ABN8IUA3_9NEOP</name>
<accession>A0ABN8IUA3</accession>
<feature type="region of interest" description="Disordered" evidence="1">
    <location>
        <begin position="22"/>
        <end position="42"/>
    </location>
</feature>
<evidence type="ECO:0000256" key="1">
    <source>
        <dbReference type="SAM" id="MobiDB-lite"/>
    </source>
</evidence>
<sequence>MSRAKEKYESACLRTHFSYLQPRRDLPDPSRPFSRGLGPAQKGGVGLVVLHRRGVANRGQRLRRYVPRFLCPTHPAPPTPPLPPHAPPSPLPTPAQPNPWAALEPSRPVIYSLDAQRNRQ</sequence>
<evidence type="ECO:0000313" key="3">
    <source>
        <dbReference type="Proteomes" id="UP000837857"/>
    </source>
</evidence>
<reference evidence="2" key="1">
    <citation type="submission" date="2022-03" db="EMBL/GenBank/DDBJ databases">
        <authorList>
            <person name="Martin H S."/>
        </authorList>
    </citation>
    <scope>NUCLEOTIDE SEQUENCE</scope>
</reference>
<organism evidence="2 3">
    <name type="scientific">Iphiclides podalirius</name>
    <name type="common">scarce swallowtail</name>
    <dbReference type="NCBI Taxonomy" id="110791"/>
    <lineage>
        <taxon>Eukaryota</taxon>
        <taxon>Metazoa</taxon>
        <taxon>Ecdysozoa</taxon>
        <taxon>Arthropoda</taxon>
        <taxon>Hexapoda</taxon>
        <taxon>Insecta</taxon>
        <taxon>Pterygota</taxon>
        <taxon>Neoptera</taxon>
        <taxon>Endopterygota</taxon>
        <taxon>Lepidoptera</taxon>
        <taxon>Glossata</taxon>
        <taxon>Ditrysia</taxon>
        <taxon>Papilionoidea</taxon>
        <taxon>Papilionidae</taxon>
        <taxon>Papilioninae</taxon>
        <taxon>Iphiclides</taxon>
    </lineage>
</organism>
<evidence type="ECO:0000313" key="2">
    <source>
        <dbReference type="EMBL" id="CAH2063752.1"/>
    </source>
</evidence>
<dbReference type="EMBL" id="OW152815">
    <property type="protein sequence ID" value="CAH2063752.1"/>
    <property type="molecule type" value="Genomic_DNA"/>
</dbReference>
<dbReference type="Proteomes" id="UP000837857">
    <property type="component" value="Chromosome 3"/>
</dbReference>
<feature type="region of interest" description="Disordered" evidence="1">
    <location>
        <begin position="70"/>
        <end position="120"/>
    </location>
</feature>
<feature type="compositionally biased region" description="Pro residues" evidence="1">
    <location>
        <begin position="74"/>
        <end position="97"/>
    </location>
</feature>
<keyword evidence="3" id="KW-1185">Reference proteome</keyword>
<gene>
    <name evidence="2" type="ORF">IPOD504_LOCUS12659</name>
</gene>
<protein>
    <submittedName>
        <fullName evidence="2">Uncharacterized protein</fullName>
    </submittedName>
</protein>